<keyword evidence="3" id="KW-1185">Reference proteome</keyword>
<evidence type="ECO:0000313" key="2">
    <source>
        <dbReference type="EMBL" id="CAK0883974.1"/>
    </source>
</evidence>
<sequence length="133" mass="14345">MPRAKLEPTIAICHSAPISARREDRQEQRQPILAPFREMRGAKLEPTIISVCYSALFSAREKDRHGQQQPAPALPREMSEAKPAPAIAQSSTPTNAREKGGEGQGRLALARLNEALGAKLEPPSSATSPAATR</sequence>
<organism evidence="2 3">
    <name type="scientific">Prorocentrum cordatum</name>
    <dbReference type="NCBI Taxonomy" id="2364126"/>
    <lineage>
        <taxon>Eukaryota</taxon>
        <taxon>Sar</taxon>
        <taxon>Alveolata</taxon>
        <taxon>Dinophyceae</taxon>
        <taxon>Prorocentrales</taxon>
        <taxon>Prorocentraceae</taxon>
        <taxon>Prorocentrum</taxon>
    </lineage>
</organism>
<dbReference type="EMBL" id="CAUYUJ010018489">
    <property type="protein sequence ID" value="CAK0883974.1"/>
    <property type="molecule type" value="Genomic_DNA"/>
</dbReference>
<name>A0ABN9WCE9_9DINO</name>
<accession>A0ABN9WCE9</accession>
<dbReference type="Proteomes" id="UP001189429">
    <property type="component" value="Unassembled WGS sequence"/>
</dbReference>
<comment type="caution">
    <text evidence="2">The sequence shown here is derived from an EMBL/GenBank/DDBJ whole genome shotgun (WGS) entry which is preliminary data.</text>
</comment>
<gene>
    <name evidence="2" type="ORF">PCOR1329_LOCUS66037</name>
</gene>
<evidence type="ECO:0000313" key="3">
    <source>
        <dbReference type="Proteomes" id="UP001189429"/>
    </source>
</evidence>
<evidence type="ECO:0000256" key="1">
    <source>
        <dbReference type="SAM" id="MobiDB-lite"/>
    </source>
</evidence>
<feature type="compositionally biased region" description="Polar residues" evidence="1">
    <location>
        <begin position="124"/>
        <end position="133"/>
    </location>
</feature>
<reference evidence="2" key="1">
    <citation type="submission" date="2023-10" db="EMBL/GenBank/DDBJ databases">
        <authorList>
            <person name="Chen Y."/>
            <person name="Shah S."/>
            <person name="Dougan E. K."/>
            <person name="Thang M."/>
            <person name="Chan C."/>
        </authorList>
    </citation>
    <scope>NUCLEOTIDE SEQUENCE [LARGE SCALE GENOMIC DNA]</scope>
</reference>
<protein>
    <submittedName>
        <fullName evidence="2">Uncharacterized protein</fullName>
    </submittedName>
</protein>
<proteinExistence type="predicted"/>
<feature type="region of interest" description="Disordered" evidence="1">
    <location>
        <begin position="60"/>
        <end position="133"/>
    </location>
</feature>